<proteinExistence type="predicted"/>
<dbReference type="Pfam" id="PF06048">
    <property type="entry name" value="DUF927"/>
    <property type="match status" value="1"/>
</dbReference>
<accession>A0A7W4NNH7</accession>
<feature type="domain" description="DUF927" evidence="1">
    <location>
        <begin position="331"/>
        <end position="616"/>
    </location>
</feature>
<dbReference type="RefSeq" id="WP_183116763.1">
    <property type="nucleotide sequence ID" value="NZ_JABEQG010000098.1"/>
</dbReference>
<organism evidence="2 3">
    <name type="scientific">Gluconacetobacter diazotrophicus</name>
    <name type="common">Acetobacter diazotrophicus</name>
    <dbReference type="NCBI Taxonomy" id="33996"/>
    <lineage>
        <taxon>Bacteria</taxon>
        <taxon>Pseudomonadati</taxon>
        <taxon>Pseudomonadota</taxon>
        <taxon>Alphaproteobacteria</taxon>
        <taxon>Acetobacterales</taxon>
        <taxon>Acetobacteraceae</taxon>
        <taxon>Gluconacetobacter</taxon>
    </lineage>
</organism>
<evidence type="ECO:0000313" key="3">
    <source>
        <dbReference type="Proteomes" id="UP000550787"/>
    </source>
</evidence>
<name>A0A7W4NNH7_GLUDI</name>
<sequence length="926" mass="99655">MSDSNAVRHRSGRLTVCAYPDQGMDIDAMIAEIIQFPHPAEGPDLGDDDPGECPWLHEFDEPVVDAAVVPAPVNIGQERNNRRRQQGQQAGERGVNGIAAVIPAQAEIAEDEFAWMNPQPSSVHVYTNAAGLPMMATVRVIDQEHGGFRFQPAMFAEKNGAAAKWQPVRVADIDALLKDAGVPKRPLYGLKSLADHSNWPVVLVSDEAAADAAAEHLPGHVIVTTLGDSRDYRAVDWQPIVERDVTIWPAAGDAGLRAGLGMANAIRNAAQERVDLGLAVGKVLAVDLPESLPDRWTLADGGQDIDAAALVAAAIRPEDACRPMVVMPPGFEMHDGGLVRVSQTKDGEDYAPVTLQKFDVVARANSTSGDRGALLLRWTSHGRQHDYIMFKESLIDPRALLADLSARELSFFPSQSNNLRDFLGTVSCRRSLRLVDKFGWDVSNDGARTFILPGGEVIAPRSGAGTVIYKNERVYVEDLVAAYAPAGSLSGWQEHIAQRALGNDLLVMSICMALTSPLLALAGLPGGAIHVYGASSKGKTTVAQVGASVLGGGRVMKKWRATDNAMEGVAEQANDVGLFLDETTNADGKTIGSVVYMLADGEGKGRSTRTGDAKIAKTFNLIFMSTGEYDLETTIRMGGGTMTGGQDVRMVSILADAGRDMGAFGDIHDSDTPDAFSKTLKDAVTRHHGTAGRHFISSLIENVQGHDSAAEFKDIVNQMRSYFMANYVPAGLTGQVGRVADSFATIAAAGEIAIDFGTLPWPRDTVMAAMGAIFKSWLDARGGDQSREEINAIKSVRLFLETYGNSRFESLERAKTAIGGGPDGNADDFVSGVRDRVGFREPTRVPGSPETFYDYIITKEAWEQVICKGLDYKRTAKTLKEAGVLRCQGRGFTTKRTLPGMTKQGHCYVITHDIFALDDDAGHCED</sequence>
<reference evidence="2 3" key="1">
    <citation type="submission" date="2020-04" db="EMBL/GenBank/DDBJ databases">
        <title>Description of novel Gluconacetobacter.</title>
        <authorList>
            <person name="Sombolestani A."/>
        </authorList>
    </citation>
    <scope>NUCLEOTIDE SEQUENCE [LARGE SCALE GENOMIC DNA]</scope>
    <source>
        <strain evidence="2 3">LMG 7603</strain>
    </source>
</reference>
<protein>
    <submittedName>
        <fullName evidence="2">DUF927 domain-containing protein</fullName>
    </submittedName>
</protein>
<dbReference type="AlphaFoldDB" id="A0A7W4NNH7"/>
<gene>
    <name evidence="2" type="ORF">HLH33_19675</name>
</gene>
<dbReference type="InterPro" id="IPR009270">
    <property type="entry name" value="DUF927"/>
</dbReference>
<evidence type="ECO:0000313" key="2">
    <source>
        <dbReference type="EMBL" id="MBB2158473.1"/>
    </source>
</evidence>
<evidence type="ECO:0000259" key="1">
    <source>
        <dbReference type="Pfam" id="PF06048"/>
    </source>
</evidence>
<dbReference type="EMBL" id="JABEQG010000098">
    <property type="protein sequence ID" value="MBB2158473.1"/>
    <property type="molecule type" value="Genomic_DNA"/>
</dbReference>
<dbReference type="Proteomes" id="UP000550787">
    <property type="component" value="Unassembled WGS sequence"/>
</dbReference>
<comment type="caution">
    <text evidence="2">The sequence shown here is derived from an EMBL/GenBank/DDBJ whole genome shotgun (WGS) entry which is preliminary data.</text>
</comment>